<feature type="region of interest" description="Disordered" evidence="1">
    <location>
        <begin position="110"/>
        <end position="178"/>
    </location>
</feature>
<dbReference type="EMBL" id="MCGO01000009">
    <property type="protein sequence ID" value="ORY49535.1"/>
    <property type="molecule type" value="Genomic_DNA"/>
</dbReference>
<sequence>MQSVAAQQQQQQQEQRKSWLLNLTNKFFGAGGAGGEEGGRGATPVAGQSGSDLISRRNSLPPPQPVSPTPGIQDFERELPPVPPAYNQSTAQLESRRSKNLLSGFFGGLVTTPRASSPSRRQDSNQSNLSRAQTPLSWYATSRPSTPLTSRDPTQIGASTTTTIPPPPDMSRSQTALSLSGSDYHVQFSNRSRGGGSTSSRQSIHRTRKMRMHVGYADVRAISRRDPETLLEDIQSMLEQRGFEVLPSGGSLEFAEFRLKVVKPGMLSKVPSGGNAAAGGEGVLVSVAELKTFMELPDQLLDSQDDGVSMTLSPMMARTIAKNEKVKQGSKFIPASLLKKVRYVKEYGMRYNSGFDPKVNVNQRTSAAVVGSESTADDTVPSRDKLQFVDEIVFYVELQKVANVPGVCVVDFKRVRGNIWQFKRLYNGLIEALPVV</sequence>
<feature type="region of interest" description="Disordered" evidence="1">
    <location>
        <begin position="187"/>
        <end position="206"/>
    </location>
</feature>
<reference evidence="3 4" key="1">
    <citation type="submission" date="2016-07" db="EMBL/GenBank/DDBJ databases">
        <title>Pervasive Adenine N6-methylation of Active Genes in Fungi.</title>
        <authorList>
            <consortium name="DOE Joint Genome Institute"/>
            <person name="Mondo S.J."/>
            <person name="Dannebaum R.O."/>
            <person name="Kuo R.C."/>
            <person name="Labutti K."/>
            <person name="Haridas S."/>
            <person name="Kuo A."/>
            <person name="Salamov A."/>
            <person name="Ahrendt S.R."/>
            <person name="Lipzen A."/>
            <person name="Sullivan W."/>
            <person name="Andreopoulos W.B."/>
            <person name="Clum A."/>
            <person name="Lindquist E."/>
            <person name="Daum C."/>
            <person name="Ramamoorthy G.K."/>
            <person name="Gryganskyi A."/>
            <person name="Culley D."/>
            <person name="Magnuson J.K."/>
            <person name="James T.Y."/>
            <person name="O'Malley M.A."/>
            <person name="Stajich J.E."/>
            <person name="Spatafora J.W."/>
            <person name="Visel A."/>
            <person name="Grigoriev I.V."/>
        </authorList>
    </citation>
    <scope>NUCLEOTIDE SEQUENCE [LARGE SCALE GENOMIC DNA]</scope>
    <source>
        <strain evidence="3 4">JEL800</strain>
    </source>
</reference>
<evidence type="ECO:0000259" key="2">
    <source>
        <dbReference type="PROSITE" id="PS50032"/>
    </source>
</evidence>
<comment type="caution">
    <text evidence="3">The sequence shown here is derived from an EMBL/GenBank/DDBJ whole genome shotgun (WGS) entry which is preliminary data.</text>
</comment>
<protein>
    <recommendedName>
        <fullName evidence="2">KA1 domain-containing protein</fullName>
    </recommendedName>
</protein>
<dbReference type="STRING" id="329046.A0A1Y2CT40"/>
<dbReference type="Gene3D" id="3.30.310.80">
    <property type="entry name" value="Kinase associated domain 1, KA1"/>
    <property type="match status" value="1"/>
</dbReference>
<dbReference type="Pfam" id="PF02149">
    <property type="entry name" value="KA1"/>
    <property type="match status" value="1"/>
</dbReference>
<feature type="region of interest" description="Disordered" evidence="1">
    <location>
        <begin position="26"/>
        <end position="95"/>
    </location>
</feature>
<feature type="compositionally biased region" description="Polar residues" evidence="1">
    <location>
        <begin position="46"/>
        <end position="58"/>
    </location>
</feature>
<keyword evidence="4" id="KW-1185">Reference proteome</keyword>
<organism evidence="3 4">
    <name type="scientific">Rhizoclosmatium globosum</name>
    <dbReference type="NCBI Taxonomy" id="329046"/>
    <lineage>
        <taxon>Eukaryota</taxon>
        <taxon>Fungi</taxon>
        <taxon>Fungi incertae sedis</taxon>
        <taxon>Chytridiomycota</taxon>
        <taxon>Chytridiomycota incertae sedis</taxon>
        <taxon>Chytridiomycetes</taxon>
        <taxon>Chytridiales</taxon>
        <taxon>Chytriomycetaceae</taxon>
        <taxon>Rhizoclosmatium</taxon>
    </lineage>
</organism>
<dbReference type="AlphaFoldDB" id="A0A1Y2CT40"/>
<feature type="domain" description="KA1" evidence="2">
    <location>
        <begin position="385"/>
        <end position="435"/>
    </location>
</feature>
<name>A0A1Y2CT40_9FUNG</name>
<dbReference type="InterPro" id="IPR001772">
    <property type="entry name" value="KA1_dom"/>
</dbReference>
<evidence type="ECO:0000256" key="1">
    <source>
        <dbReference type="SAM" id="MobiDB-lite"/>
    </source>
</evidence>
<feature type="compositionally biased region" description="Polar residues" evidence="1">
    <location>
        <begin position="113"/>
        <end position="163"/>
    </location>
</feature>
<dbReference type="OrthoDB" id="193931at2759"/>
<dbReference type="Proteomes" id="UP000193642">
    <property type="component" value="Unassembled WGS sequence"/>
</dbReference>
<evidence type="ECO:0000313" key="4">
    <source>
        <dbReference type="Proteomes" id="UP000193642"/>
    </source>
</evidence>
<evidence type="ECO:0000313" key="3">
    <source>
        <dbReference type="EMBL" id="ORY49535.1"/>
    </source>
</evidence>
<dbReference type="PROSITE" id="PS50032">
    <property type="entry name" value="KA1"/>
    <property type="match status" value="1"/>
</dbReference>
<accession>A0A1Y2CT40</accession>
<proteinExistence type="predicted"/>
<gene>
    <name evidence="3" type="ORF">BCR33DRAFT_713841</name>
</gene>